<sequence length="1284" mass="143269">MSRDLTCNETLGVEDTDRNKESMVRRFPTPQSANSTAFRANYNASSPTVKYIQKPAPRPTYQTANAIHAVHMPGTSTITPSEESLHGQIAAASHVQLQNSNGAKLYKSLSASSEYPSSAGISPSQLHIIAGSTLLRSAVAAAGYRDERPSSNSGVTSHSPSYANQLQTNAMQASLYSTINSMRLQQQHHAPPNAGKSPGAVALAAVQAAAVARSPIDPLRHGTYHAQVMYKNLVPQVPQPTLVPRPTVSASPHVNRYSSQNGVKQCSSPTMARTQATSQYVVPHATVSSPSRLASAAHSSHHLQAPPMSNVIPGSPGPPTQMQPLISTPSPRPSILRKRGDGSGTPVAAKRRLPFMVETPSSPSSSSQNVVPPYNAGPTPPAFESSKEGVNGTPEESPRKRMRKQQFETDAKPEQIKMAINVMQPIAGGSGAWRFSGHPGFITSGVVEKKKRGRPRTNSRPATALPLELHQSVSVFVDIDSPEEKIKPAAVPESARGSAASVPPVHIELPKSISEVKCEQESAEDSKETSSQQQDTSDEESLITPQLAQRKKNRIIKLKGTRGSWRQRSARGTDPASKGTLSAEEQQAEDVAGFLADCLEESKKEQRIRQRIRELDPLPSGSKTFFDMVPRNRFASAQVARPYSIQTWKCSLDNDLLVNHFQSAEEFESTYEKYQKLKHLQRQEAKFSSSIHIREAAERCVEYCEKNVRSFCESLGFQPSAANDDATKDDLVSLMERVLKERLEANEGLTRAGPSFYNTGGVLGLPLVPCGERKVDESSLEAFTLEQKKDNRHATSCSESDSKEIEQLMDEMVCFITQKEGEEEAFIERTFIRDMTGRPVKIQSGHKVTSNILSARRSRARLLQSESYASVLQHAKSYLNESQELFDNVFSTGSSHQSQNWWNAVTSNRTRRKLKRQNTTKIFPSMKLPFSGPSDSCETRSHVVSEDAAAEVDLISLKEQLAVRLHHMNLQVSEQIRFEEHLLKIFERFYESYNPKEYLKTLLDMERDFEEGDSEAVVQQKRIERLRYVLMLPPGKLAPEKKPDFGDHCGTVINSPDEVDMNKHMLGISPFWRGPLTRNNMKSSYLTRTGKRMHDRDESYKSLDENDREYYLEDLIDYREPTRLRRDYASMEEMWSQLQNLEICPSEAVVKKELSRVNWLSRRKLASLTDEDIVCLGTVQKEASNVSGHMDSQNHLKEVEEFLSKGASTREILATAFKAIRQTTMMMIQTRNAILELVHNVIEEGEEDEDDDQDESVDDEEEFSRQMEQAMQESYQELQSTSKA</sequence>
<name>A0AA36MDH2_CYLNA</name>
<feature type="compositionally biased region" description="Low complexity" evidence="1">
    <location>
        <begin position="291"/>
        <end position="307"/>
    </location>
</feature>
<dbReference type="EMBL" id="CATQJL010000326">
    <property type="protein sequence ID" value="CAJ0609109.1"/>
    <property type="molecule type" value="Genomic_DNA"/>
</dbReference>
<evidence type="ECO:0000256" key="1">
    <source>
        <dbReference type="SAM" id="MobiDB-lite"/>
    </source>
</evidence>
<gene>
    <name evidence="3" type="ORF">CYNAS_LOCUS21092</name>
</gene>
<evidence type="ECO:0000313" key="4">
    <source>
        <dbReference type="Proteomes" id="UP001176961"/>
    </source>
</evidence>
<dbReference type="Proteomes" id="UP001176961">
    <property type="component" value="Unassembled WGS sequence"/>
</dbReference>
<feature type="region of interest" description="Disordered" evidence="1">
    <location>
        <begin position="489"/>
        <end position="585"/>
    </location>
</feature>
<feature type="region of interest" description="Disordered" evidence="1">
    <location>
        <begin position="291"/>
        <end position="411"/>
    </location>
</feature>
<protein>
    <recommendedName>
        <fullName evidence="2">TFIIS central domain-containing protein</fullName>
    </recommendedName>
</protein>
<feature type="region of interest" description="Disordered" evidence="1">
    <location>
        <begin position="1243"/>
        <end position="1284"/>
    </location>
</feature>
<evidence type="ECO:0000259" key="2">
    <source>
        <dbReference type="PROSITE" id="PS51321"/>
    </source>
</evidence>
<feature type="region of interest" description="Disordered" evidence="1">
    <location>
        <begin position="247"/>
        <end position="268"/>
    </location>
</feature>
<feature type="compositionally biased region" description="Basic and acidic residues" evidence="1">
    <location>
        <begin position="514"/>
        <end position="528"/>
    </location>
</feature>
<feature type="domain" description="TFIIS central" evidence="2">
    <location>
        <begin position="1230"/>
        <end position="1284"/>
    </location>
</feature>
<reference evidence="3" key="1">
    <citation type="submission" date="2023-07" db="EMBL/GenBank/DDBJ databases">
        <authorList>
            <consortium name="CYATHOMIX"/>
        </authorList>
    </citation>
    <scope>NUCLEOTIDE SEQUENCE</scope>
    <source>
        <strain evidence="3">N/A</strain>
    </source>
</reference>
<dbReference type="InterPro" id="IPR003618">
    <property type="entry name" value="TFIIS_cen_dom"/>
</dbReference>
<feature type="compositionally biased region" description="Polar residues" evidence="1">
    <location>
        <begin position="249"/>
        <end position="268"/>
    </location>
</feature>
<feature type="compositionally biased region" description="Acidic residues" evidence="1">
    <location>
        <begin position="1243"/>
        <end position="1262"/>
    </location>
</feature>
<feature type="compositionally biased region" description="Polar residues" evidence="1">
    <location>
        <begin position="1266"/>
        <end position="1284"/>
    </location>
</feature>
<organism evidence="3 4">
    <name type="scientific">Cylicocyclus nassatus</name>
    <name type="common">Nematode worm</name>
    <dbReference type="NCBI Taxonomy" id="53992"/>
    <lineage>
        <taxon>Eukaryota</taxon>
        <taxon>Metazoa</taxon>
        <taxon>Ecdysozoa</taxon>
        <taxon>Nematoda</taxon>
        <taxon>Chromadorea</taxon>
        <taxon>Rhabditida</taxon>
        <taxon>Rhabditina</taxon>
        <taxon>Rhabditomorpha</taxon>
        <taxon>Strongyloidea</taxon>
        <taxon>Strongylidae</taxon>
        <taxon>Cylicocyclus</taxon>
    </lineage>
</organism>
<dbReference type="PROSITE" id="PS51321">
    <property type="entry name" value="TFIIS_CENTRAL"/>
    <property type="match status" value="1"/>
</dbReference>
<feature type="compositionally biased region" description="Basic residues" evidence="1">
    <location>
        <begin position="549"/>
        <end position="560"/>
    </location>
</feature>
<proteinExistence type="predicted"/>
<accession>A0AA36MDH2</accession>
<comment type="caution">
    <text evidence="3">The sequence shown here is derived from an EMBL/GenBank/DDBJ whole genome shotgun (WGS) entry which is preliminary data.</text>
</comment>
<evidence type="ECO:0000313" key="3">
    <source>
        <dbReference type="EMBL" id="CAJ0609109.1"/>
    </source>
</evidence>
<keyword evidence="4" id="KW-1185">Reference proteome</keyword>
<dbReference type="GO" id="GO:0006351">
    <property type="term" value="P:DNA-templated transcription"/>
    <property type="evidence" value="ECO:0007669"/>
    <property type="project" value="InterPro"/>
</dbReference>